<protein>
    <recommendedName>
        <fullName evidence="2">Poly A polymerase head domain-containing protein</fullName>
    </recommendedName>
</protein>
<dbReference type="EMBL" id="MN739393">
    <property type="protein sequence ID" value="QHT02393.1"/>
    <property type="molecule type" value="Genomic_DNA"/>
</dbReference>
<accession>A0A6C0CDM3</accession>
<sequence>MAFVKINFTPDRIKYIMFEEIKKTVFNHNGLIFGGFVRDMIISDHYKEIYNGGNKYNIHKFWNKCYQPETAARTIVANDMDICMYKEEDVDEFIDTLRDTFNNRIGYANLSSSVLTVSKENSYFNIPITLHKKINYTITVGKIPFVHSGVEISFNFDIIVPLSSKLMPPFNRIDMLCNVFVLNKQGIVMSSNTGTIIDQMTILNRQKMSLRIMEDIVEFKTQFCLTNYRDNLTCGNFSYNSKVCARLNKMLFRTFKWDITNLPFILGEHNNAPAAVAAAAAAVCDNSDKCCICLTNYKNNDRVFKVFIDKSTDTEKVCSIAHDKCMFKYFGTQIENAKKDGIDGEDDFKFRCPMRNVMNFKQFADNIDDIIREKMRQGR</sequence>
<proteinExistence type="predicted"/>
<dbReference type="AlphaFoldDB" id="A0A6C0CDM3"/>
<evidence type="ECO:0000313" key="1">
    <source>
        <dbReference type="EMBL" id="QHT02393.1"/>
    </source>
</evidence>
<organism evidence="1">
    <name type="scientific">viral metagenome</name>
    <dbReference type="NCBI Taxonomy" id="1070528"/>
    <lineage>
        <taxon>unclassified sequences</taxon>
        <taxon>metagenomes</taxon>
        <taxon>organismal metagenomes</taxon>
    </lineage>
</organism>
<reference evidence="1" key="1">
    <citation type="journal article" date="2020" name="Nature">
        <title>Giant virus diversity and host interactions through global metagenomics.</title>
        <authorList>
            <person name="Schulz F."/>
            <person name="Roux S."/>
            <person name="Paez-Espino D."/>
            <person name="Jungbluth S."/>
            <person name="Walsh D.A."/>
            <person name="Denef V.J."/>
            <person name="McMahon K.D."/>
            <person name="Konstantinidis K.T."/>
            <person name="Eloe-Fadrosh E.A."/>
            <person name="Kyrpides N.C."/>
            <person name="Woyke T."/>
        </authorList>
    </citation>
    <scope>NUCLEOTIDE SEQUENCE</scope>
    <source>
        <strain evidence="1">GVMAG-M-3300020565-3</strain>
    </source>
</reference>
<name>A0A6C0CDM3_9ZZZZ</name>
<evidence type="ECO:0008006" key="2">
    <source>
        <dbReference type="Google" id="ProtNLM"/>
    </source>
</evidence>